<dbReference type="Proteomes" id="UP000823521">
    <property type="component" value="Unassembled WGS sequence"/>
</dbReference>
<proteinExistence type="predicted"/>
<comment type="caution">
    <text evidence="1">The sequence shown here is derived from an EMBL/GenBank/DDBJ whole genome shotgun (WGS) entry which is preliminary data.</text>
</comment>
<evidence type="ECO:0008006" key="3">
    <source>
        <dbReference type="Google" id="ProtNLM"/>
    </source>
</evidence>
<name>A0ABS3VWV5_MICEH</name>
<sequence length="113" mass="12373">MVTTVNDAEIKALAGRLSELAKPLNDYLALLPGKALLPGEFAEGEDLRILFDSRNRSLVDGLRATSQAIQDIHLRLTEISQKYQATEDDNTVTAADLEGLIKQVKEDLPGIQL</sequence>
<protein>
    <recommendedName>
        <fullName evidence="3">PE family protein</fullName>
    </recommendedName>
</protein>
<organism evidence="1 2">
    <name type="scientific">Micromonospora echinofusca</name>
    <dbReference type="NCBI Taxonomy" id="47858"/>
    <lineage>
        <taxon>Bacteria</taxon>
        <taxon>Bacillati</taxon>
        <taxon>Actinomycetota</taxon>
        <taxon>Actinomycetes</taxon>
        <taxon>Micromonosporales</taxon>
        <taxon>Micromonosporaceae</taxon>
        <taxon>Micromonospora</taxon>
    </lineage>
</organism>
<reference evidence="1 2" key="1">
    <citation type="submission" date="2019-12" db="EMBL/GenBank/DDBJ databases">
        <title>Whole genome sequencing of endophytic Actinobacterium Micromonospora sp. MPMI6T.</title>
        <authorList>
            <person name="Evv R."/>
            <person name="Podile A.R."/>
        </authorList>
    </citation>
    <scope>NUCLEOTIDE SEQUENCE [LARGE SCALE GENOMIC DNA]</scope>
    <source>
        <strain evidence="1 2">MPMI6</strain>
    </source>
</reference>
<dbReference type="EMBL" id="WVUH01000253">
    <property type="protein sequence ID" value="MBO4209020.1"/>
    <property type="molecule type" value="Genomic_DNA"/>
</dbReference>
<gene>
    <name evidence="1" type="ORF">GSF22_23905</name>
</gene>
<accession>A0ABS3VWV5</accession>
<keyword evidence="2" id="KW-1185">Reference proteome</keyword>
<dbReference type="RefSeq" id="WP_208815997.1">
    <property type="nucleotide sequence ID" value="NZ_WVUH01000253.1"/>
</dbReference>
<evidence type="ECO:0000313" key="1">
    <source>
        <dbReference type="EMBL" id="MBO4209020.1"/>
    </source>
</evidence>
<evidence type="ECO:0000313" key="2">
    <source>
        <dbReference type="Proteomes" id="UP000823521"/>
    </source>
</evidence>